<keyword evidence="2" id="KW-1185">Reference proteome</keyword>
<dbReference type="Proteomes" id="UP000614287">
    <property type="component" value="Unassembled WGS sequence"/>
</dbReference>
<comment type="caution">
    <text evidence="1">The sequence shown here is derived from an EMBL/GenBank/DDBJ whole genome shotgun (WGS) entry which is preliminary data.</text>
</comment>
<reference evidence="1" key="1">
    <citation type="journal article" date="2014" name="Int. J. Syst. Evol. Microbiol.">
        <title>Complete genome sequence of Corynebacterium casei LMG S-19264T (=DSM 44701T), isolated from a smear-ripened cheese.</title>
        <authorList>
            <consortium name="US DOE Joint Genome Institute (JGI-PGF)"/>
            <person name="Walter F."/>
            <person name="Albersmeier A."/>
            <person name="Kalinowski J."/>
            <person name="Ruckert C."/>
        </authorList>
    </citation>
    <scope>NUCLEOTIDE SEQUENCE</scope>
    <source>
        <strain evidence="1">KCTC 32501</strain>
    </source>
</reference>
<sequence length="126" mass="14466">MKVIYTSFDYECQPLTQIAEKRKTGSSVKIGFLDAYNAQKHSRPEDFNQANLKNALDAFAALFLLNCFYYAKELRGNDSKTVPKPWPTIVTLEPQYLYSNAMNFGRNADLNQYVKLEGLRTKGQNR</sequence>
<protein>
    <submittedName>
        <fullName evidence="1">Uncharacterized protein</fullName>
    </submittedName>
</protein>
<accession>A0A8J3CIN4</accession>
<dbReference type="AlphaFoldDB" id="A0A8J3CIN4"/>
<dbReference type="EMBL" id="BMZG01000009">
    <property type="protein sequence ID" value="GHA76750.1"/>
    <property type="molecule type" value="Genomic_DNA"/>
</dbReference>
<reference evidence="1" key="2">
    <citation type="submission" date="2020-09" db="EMBL/GenBank/DDBJ databases">
        <authorList>
            <person name="Sun Q."/>
            <person name="Kim S."/>
        </authorList>
    </citation>
    <scope>NUCLEOTIDE SEQUENCE</scope>
    <source>
        <strain evidence="1">KCTC 32501</strain>
    </source>
</reference>
<evidence type="ECO:0000313" key="2">
    <source>
        <dbReference type="Proteomes" id="UP000614287"/>
    </source>
</evidence>
<gene>
    <name evidence="1" type="ORF">GCM10009007_17170</name>
</gene>
<name>A0A8J3CIN4_9BURK</name>
<organism evidence="1 2">
    <name type="scientific">Formosimonas limnophila</name>
    <dbReference type="NCBI Taxonomy" id="1384487"/>
    <lineage>
        <taxon>Bacteria</taxon>
        <taxon>Pseudomonadati</taxon>
        <taxon>Pseudomonadota</taxon>
        <taxon>Betaproteobacteria</taxon>
        <taxon>Burkholderiales</taxon>
        <taxon>Burkholderiaceae</taxon>
        <taxon>Formosimonas</taxon>
    </lineage>
</organism>
<proteinExistence type="predicted"/>
<evidence type="ECO:0000313" key="1">
    <source>
        <dbReference type="EMBL" id="GHA76750.1"/>
    </source>
</evidence>